<organism evidence="1 2">
    <name type="scientific">Arachis hypogaea</name>
    <name type="common">Peanut</name>
    <dbReference type="NCBI Taxonomy" id="3818"/>
    <lineage>
        <taxon>Eukaryota</taxon>
        <taxon>Viridiplantae</taxon>
        <taxon>Streptophyta</taxon>
        <taxon>Embryophyta</taxon>
        <taxon>Tracheophyta</taxon>
        <taxon>Spermatophyta</taxon>
        <taxon>Magnoliopsida</taxon>
        <taxon>eudicotyledons</taxon>
        <taxon>Gunneridae</taxon>
        <taxon>Pentapetalae</taxon>
        <taxon>rosids</taxon>
        <taxon>fabids</taxon>
        <taxon>Fabales</taxon>
        <taxon>Fabaceae</taxon>
        <taxon>Papilionoideae</taxon>
        <taxon>50 kb inversion clade</taxon>
        <taxon>dalbergioids sensu lato</taxon>
        <taxon>Dalbergieae</taxon>
        <taxon>Pterocarpus clade</taxon>
        <taxon>Arachis</taxon>
    </lineage>
</organism>
<name>A0A445DSE3_ARAHY</name>
<gene>
    <name evidence="1" type="ORF">Ahy_A03g012042</name>
</gene>
<evidence type="ECO:0000313" key="2">
    <source>
        <dbReference type="Proteomes" id="UP000289738"/>
    </source>
</evidence>
<dbReference type="EMBL" id="SDMP01000003">
    <property type="protein sequence ID" value="RYR66093.1"/>
    <property type="molecule type" value="Genomic_DNA"/>
</dbReference>
<proteinExistence type="predicted"/>
<dbReference type="Proteomes" id="UP000289738">
    <property type="component" value="Chromosome A03"/>
</dbReference>
<sequence>MQSEKRDPCLLQFLTNPFGDNSNERLEKRKVKSFTSDYNCDMEHDSVKPSKQLCAPWFPCVFDDSSSPQDQAVSPSLLPMS</sequence>
<protein>
    <submittedName>
        <fullName evidence="1">Uncharacterized protein</fullName>
    </submittedName>
</protein>
<dbReference type="AlphaFoldDB" id="A0A445DSE3"/>
<evidence type="ECO:0000313" key="1">
    <source>
        <dbReference type="EMBL" id="RYR66093.1"/>
    </source>
</evidence>
<keyword evidence="2" id="KW-1185">Reference proteome</keyword>
<comment type="caution">
    <text evidence="1">The sequence shown here is derived from an EMBL/GenBank/DDBJ whole genome shotgun (WGS) entry which is preliminary data.</text>
</comment>
<accession>A0A445DSE3</accession>
<reference evidence="1 2" key="1">
    <citation type="submission" date="2019-01" db="EMBL/GenBank/DDBJ databases">
        <title>Sequencing of cultivated peanut Arachis hypogaea provides insights into genome evolution and oil improvement.</title>
        <authorList>
            <person name="Chen X."/>
        </authorList>
    </citation>
    <scope>NUCLEOTIDE SEQUENCE [LARGE SCALE GENOMIC DNA]</scope>
    <source>
        <strain evidence="2">cv. Fuhuasheng</strain>
        <tissue evidence="1">Leaves</tissue>
    </source>
</reference>